<proteinExistence type="predicted"/>
<dbReference type="InterPro" id="IPR029058">
    <property type="entry name" value="AB_hydrolase_fold"/>
</dbReference>
<dbReference type="PROSITE" id="PS00383">
    <property type="entry name" value="TYR_PHOSPHATASE_1"/>
    <property type="match status" value="1"/>
</dbReference>
<dbReference type="SUPFAM" id="SSF53474">
    <property type="entry name" value="alpha/beta-Hydrolases"/>
    <property type="match status" value="1"/>
</dbReference>
<dbReference type="Gene3D" id="3.90.190.10">
    <property type="entry name" value="Protein tyrosine phosphatase superfamily"/>
    <property type="match status" value="1"/>
</dbReference>
<gene>
    <name evidence="3" type="ORF">SBOR_1259</name>
</gene>
<dbReference type="EMBL" id="AYSA01000044">
    <property type="protein sequence ID" value="ESZ98381.1"/>
    <property type="molecule type" value="Genomic_DNA"/>
</dbReference>
<dbReference type="Proteomes" id="UP000019487">
    <property type="component" value="Unassembled WGS sequence"/>
</dbReference>
<feature type="region of interest" description="Disordered" evidence="1">
    <location>
        <begin position="1088"/>
        <end position="1139"/>
    </location>
</feature>
<dbReference type="HOGENOM" id="CLU_253359_0_0_1"/>
<dbReference type="GO" id="GO:0016020">
    <property type="term" value="C:membrane"/>
    <property type="evidence" value="ECO:0007669"/>
    <property type="project" value="TreeGrafter"/>
</dbReference>
<dbReference type="Pfam" id="PF24120">
    <property type="entry name" value="SsdA_C"/>
    <property type="match status" value="1"/>
</dbReference>
<dbReference type="Pfam" id="PF00561">
    <property type="entry name" value="Abhydrolase_1"/>
    <property type="match status" value="1"/>
</dbReference>
<evidence type="ECO:0000313" key="4">
    <source>
        <dbReference type="Proteomes" id="UP000019487"/>
    </source>
</evidence>
<dbReference type="InterPro" id="IPR050266">
    <property type="entry name" value="AB_hydrolase_sf"/>
</dbReference>
<evidence type="ECO:0000256" key="1">
    <source>
        <dbReference type="SAM" id="MobiDB-lite"/>
    </source>
</evidence>
<feature type="region of interest" description="Disordered" evidence="1">
    <location>
        <begin position="744"/>
        <end position="763"/>
    </location>
</feature>
<feature type="domain" description="Tyrosine specific protein phosphatases" evidence="2">
    <location>
        <begin position="1286"/>
        <end position="1357"/>
    </location>
</feature>
<organism evidence="3 4">
    <name type="scientific">Sclerotinia borealis (strain F-4128)</name>
    <dbReference type="NCBI Taxonomy" id="1432307"/>
    <lineage>
        <taxon>Eukaryota</taxon>
        <taxon>Fungi</taxon>
        <taxon>Dikarya</taxon>
        <taxon>Ascomycota</taxon>
        <taxon>Pezizomycotina</taxon>
        <taxon>Leotiomycetes</taxon>
        <taxon>Helotiales</taxon>
        <taxon>Sclerotiniaceae</taxon>
        <taxon>Sclerotinia</taxon>
    </lineage>
</organism>
<dbReference type="Gene3D" id="3.40.50.1820">
    <property type="entry name" value="alpha/beta hydrolase"/>
    <property type="match status" value="1"/>
</dbReference>
<comment type="caution">
    <text evidence="3">The sequence shown here is derived from an EMBL/GenBank/DDBJ whole genome shotgun (WGS) entry which is preliminary data.</text>
</comment>
<reference evidence="3 4" key="1">
    <citation type="journal article" date="2014" name="Genome Announc.">
        <title>Draft genome sequence of Sclerotinia borealis, a psychrophilic plant pathogenic fungus.</title>
        <authorList>
            <person name="Mardanov A.V."/>
            <person name="Beletsky A.V."/>
            <person name="Kadnikov V.V."/>
            <person name="Ignatov A.N."/>
            <person name="Ravin N.V."/>
        </authorList>
    </citation>
    <scope>NUCLEOTIDE SEQUENCE [LARGE SCALE GENOMIC DNA]</scope>
    <source>
        <strain evidence="4">F-4157</strain>
    </source>
</reference>
<evidence type="ECO:0000259" key="2">
    <source>
        <dbReference type="PROSITE" id="PS50056"/>
    </source>
</evidence>
<dbReference type="PANTHER" id="PTHR43798:SF5">
    <property type="entry name" value="MONOACYLGLYCEROL LIPASE ABHD6"/>
    <property type="match status" value="1"/>
</dbReference>
<dbReference type="FunFam" id="3.90.190.10:FF:000090">
    <property type="entry name" value="Dual specificity phosphatase catalytic domain protein"/>
    <property type="match status" value="1"/>
</dbReference>
<name>W9CRA7_SCLBF</name>
<dbReference type="OrthoDB" id="428974at2759"/>
<dbReference type="InterPro" id="IPR016130">
    <property type="entry name" value="Tyr_Pase_AS"/>
</dbReference>
<dbReference type="InterPro" id="IPR057517">
    <property type="entry name" value="SsdA-like_C"/>
</dbReference>
<feature type="compositionally biased region" description="Polar residues" evidence="1">
    <location>
        <begin position="744"/>
        <end position="755"/>
    </location>
</feature>
<protein>
    <recommendedName>
        <fullName evidence="2">Tyrosine specific protein phosphatases domain-containing protein</fullName>
    </recommendedName>
</protein>
<dbReference type="STRING" id="1432307.W9CRA7"/>
<dbReference type="GO" id="GO:0046464">
    <property type="term" value="P:acylglycerol catabolic process"/>
    <property type="evidence" value="ECO:0007669"/>
    <property type="project" value="TreeGrafter"/>
</dbReference>
<dbReference type="CDD" id="cd14502">
    <property type="entry name" value="RNA_5'-triphosphatase"/>
    <property type="match status" value="1"/>
</dbReference>
<dbReference type="InterPro" id="IPR029021">
    <property type="entry name" value="Prot-tyrosine_phosphatase-like"/>
</dbReference>
<feature type="compositionally biased region" description="Polar residues" evidence="1">
    <location>
        <begin position="500"/>
        <end position="511"/>
    </location>
</feature>
<dbReference type="SUPFAM" id="SSF52799">
    <property type="entry name" value="(Phosphotyrosine protein) phosphatases II"/>
    <property type="match status" value="1"/>
</dbReference>
<dbReference type="FunFam" id="3.40.50.1820:FF:000273">
    <property type="entry name" value="Dual specificity phosphatase catalytic domain protein"/>
    <property type="match status" value="1"/>
</dbReference>
<sequence length="1416" mass="157862">MPRHTKKNGIFDSHGLPKPIIEAVQTTANTIASAGSRRAIGYSTTPKQHYTQNGNTFTQSTLMPELAHGLTYTLRQRSDSLEHISALKRTCESMTRYLEENPVSYFSRVIPIDSDEIFMLNMGRRVMFVKPYAMYKGVRGKTYGFIRFEGGEVKFKAASGWGKRPPGDYDDSLRDNEFWSSQLLQFCNSLGFKLRRNCWDKTEVGRYAACHVEKKLILMLVCDLIYDIETGDIAMFRLEELRERRLRAEIYLDKDPCDGCRNFAIELEYGTGIHFEIITAKTLVEAEMVKKDGKKQLQAKHVSPMMHSQLLESSTPKMKRPTKLVDYSIPEIPSSWKNTPGGKRKRMMDKDDEAFVPEELQPKAKRLHDNPRKVDEVNKTMSNSMTYRLGKPTPTYNAPKVLTSNASHSDSSHLRSTKVDVKSAKVVLPLGSKKHAKASPLRATVLNHHSAANKSSKLLNDHAGHAVPSERSRTIAQLQQAKKSLLPRPGHNLPLFHCVPSSSSNSQKEVNTTSDDSDYISSRSSRTASLDDFAATPPLRVAKALPTPGTTPLRRYAEGSYLEKSSAPEFSTATRSISKSYKRTPIKSAVSNYRPPERINSRSIDLTTPEPSPLLKIKQFQYTPPSKSSKHRSEKKVLPVPFRLSFQSLKSTGATGDDHVQLIEVGICWAPKLSGLHTSTEQRDNVIGYEDFHYKQEAVVASASRIYTHIIQGKLSGRDMVQLAALCSVFPAFWYLRNGRKSNTRSFTSNDSKPLNGNAHGTIPKRSVDIDDSEIVDPGLLKKHSEIRSYTTSRFTYSSLRIFFSRHAQADKLPTKPAPLPLLVFIHGLGGSVAQFNPLLTSLVNLASCLSIDLPGCGLSAFDTKLPWDAYTVDALAELVGKIIEDYREKDTGQGVVLIGHSLGCSIAALLASTTSPRTIALSENVMGLVAICPRAEPPSEDEVSKFRKLLLVPDLVFDLWRNWDRRGGPDSASVHRFVGHGADEETKKLQERFNSQSKTAVWRRMASGSLPIYQNHIAKGGLAGGDIWKGLDMPVFLIAGEADNITKPGEIEKIAQFLGKSHPVQIELNDKSEPIIDAAAPVDIPKEMKSKSNGIDPMTERNIFENNPSTAIDSSEDPSTSDDSERTESIPPQPFRPRRVLKTTIIPAPASHALLYMPSTVRTLAGLVSDFLCTQVSPRLSLGWQLQFLSTSGKWDVKNLAKWQAVTPVSEPIAGVFRAMKTLREVDDTHCPEVFVSNWGEQIKDIVDISHESPVYDPRGLEKGGIRYHKFPTVSKIPPTSDDVTTFIDLIDRLRDEQTVRKEKEGVEGEWFVGVHCHYGFNRTGYFIACYLVERCGYGVQGAIDEFARRRPKGIKHAHFMDQLFALVLGASSRTLYFAVITNILNSYPNSGKDGTTSLSDMQQRYELLISRIAN</sequence>
<dbReference type="InterPro" id="IPR000387">
    <property type="entry name" value="Tyr_Pase_dom"/>
</dbReference>
<feature type="region of interest" description="Disordered" evidence="1">
    <location>
        <begin position="499"/>
        <end position="527"/>
    </location>
</feature>
<dbReference type="GO" id="GO:0047372">
    <property type="term" value="F:monoacylglycerol lipase activity"/>
    <property type="evidence" value="ECO:0007669"/>
    <property type="project" value="TreeGrafter"/>
</dbReference>
<dbReference type="PROSITE" id="PS50056">
    <property type="entry name" value="TYR_PHOSPHATASE_2"/>
    <property type="match status" value="1"/>
</dbReference>
<dbReference type="PANTHER" id="PTHR43798">
    <property type="entry name" value="MONOACYLGLYCEROL LIPASE"/>
    <property type="match status" value="1"/>
</dbReference>
<keyword evidence="4" id="KW-1185">Reference proteome</keyword>
<dbReference type="InterPro" id="IPR000073">
    <property type="entry name" value="AB_hydrolase_1"/>
</dbReference>
<accession>W9CRA7</accession>
<evidence type="ECO:0000313" key="3">
    <source>
        <dbReference type="EMBL" id="ESZ98381.1"/>
    </source>
</evidence>